<evidence type="ECO:0000259" key="1">
    <source>
        <dbReference type="Pfam" id="PF12867"/>
    </source>
</evidence>
<evidence type="ECO:0000313" key="3">
    <source>
        <dbReference type="Proteomes" id="UP001372526"/>
    </source>
</evidence>
<protein>
    <submittedName>
        <fullName evidence="2">DinB family protein</fullName>
    </submittedName>
</protein>
<dbReference type="InterPro" id="IPR034660">
    <property type="entry name" value="DinB/YfiT-like"/>
</dbReference>
<evidence type="ECO:0000313" key="2">
    <source>
        <dbReference type="EMBL" id="MEI4800464.1"/>
    </source>
</evidence>
<organism evidence="2 3">
    <name type="scientific">Bacillus bruguierae</name>
    <dbReference type="NCBI Taxonomy" id="3127667"/>
    <lineage>
        <taxon>Bacteria</taxon>
        <taxon>Bacillati</taxon>
        <taxon>Bacillota</taxon>
        <taxon>Bacilli</taxon>
        <taxon>Bacillales</taxon>
        <taxon>Bacillaceae</taxon>
        <taxon>Bacillus</taxon>
    </lineage>
</organism>
<dbReference type="RefSeq" id="WP_336471362.1">
    <property type="nucleotide sequence ID" value="NZ_JBAWSX010000001.1"/>
</dbReference>
<dbReference type="InterPro" id="IPR024775">
    <property type="entry name" value="DinB-like"/>
</dbReference>
<dbReference type="EMBL" id="JBAWSX010000001">
    <property type="protein sequence ID" value="MEI4800464.1"/>
    <property type="molecule type" value="Genomic_DNA"/>
</dbReference>
<keyword evidence="3" id="KW-1185">Reference proteome</keyword>
<dbReference type="Pfam" id="PF12867">
    <property type="entry name" value="DinB_2"/>
    <property type="match status" value="1"/>
</dbReference>
<reference evidence="2 3" key="1">
    <citation type="submission" date="2024-01" db="EMBL/GenBank/DDBJ databases">
        <title>Seven novel Bacillus-like species.</title>
        <authorList>
            <person name="Liu G."/>
        </authorList>
    </citation>
    <scope>NUCLEOTIDE SEQUENCE [LARGE SCALE GENOMIC DNA]</scope>
    <source>
        <strain evidence="2 3">FJAT-51639</strain>
    </source>
</reference>
<comment type="caution">
    <text evidence="2">The sequence shown here is derived from an EMBL/GenBank/DDBJ whole genome shotgun (WGS) entry which is preliminary data.</text>
</comment>
<proteinExistence type="predicted"/>
<dbReference type="Proteomes" id="UP001372526">
    <property type="component" value="Unassembled WGS sequence"/>
</dbReference>
<sequence>MILDLKGESQMEPIVGMLYSAVDGNYKRLISIVADMSQEELDYKGPNQKYNSTAQLIRHLAYVDLNWVFRIKGEPVPELLEDKYGPMLDKNNEIPLIYGVSLERILSDYDEIFNMFKSICFQLTDKQLNKIVDYEDGATATIRWGIWHIADHNRYHQAHVKQLRKWYKEEKERMIKKEVY</sequence>
<dbReference type="Gene3D" id="1.20.120.450">
    <property type="entry name" value="dinb family like domain"/>
    <property type="match status" value="1"/>
</dbReference>
<feature type="domain" description="DinB-like" evidence="1">
    <location>
        <begin position="23"/>
        <end position="159"/>
    </location>
</feature>
<gene>
    <name evidence="2" type="ORF">WAZ07_03815</name>
</gene>
<dbReference type="SUPFAM" id="SSF109854">
    <property type="entry name" value="DinB/YfiT-like putative metalloenzymes"/>
    <property type="match status" value="1"/>
</dbReference>
<accession>A0ABU8FEU5</accession>
<name>A0ABU8FEU5_9BACI</name>